<evidence type="ECO:0000256" key="2">
    <source>
        <dbReference type="ARBA" id="ARBA00022679"/>
    </source>
</evidence>
<keyword evidence="4" id="KW-1185">Reference proteome</keyword>
<feature type="non-terminal residue" evidence="3">
    <location>
        <position position="352"/>
    </location>
</feature>
<dbReference type="Gene3D" id="3.90.550.10">
    <property type="entry name" value="Spore Coat Polysaccharide Biosynthesis Protein SpsA, Chain A"/>
    <property type="match status" value="1"/>
</dbReference>
<comment type="similarity">
    <text evidence="1">Belongs to the glycosyltransferase 15 family.</text>
</comment>
<dbReference type="GO" id="GO:0016020">
    <property type="term" value="C:membrane"/>
    <property type="evidence" value="ECO:0007669"/>
    <property type="project" value="InterPro"/>
</dbReference>
<dbReference type="GO" id="GO:0000032">
    <property type="term" value="P:cell wall mannoprotein biosynthetic process"/>
    <property type="evidence" value="ECO:0007669"/>
    <property type="project" value="TreeGrafter"/>
</dbReference>
<dbReference type="AlphaFoldDB" id="A0A9W8HVQ6"/>
<dbReference type="PANTHER" id="PTHR31121">
    <property type="entry name" value="ALPHA-1,2 MANNOSYLTRANSFERASE KTR1"/>
    <property type="match status" value="1"/>
</dbReference>
<protein>
    <submittedName>
        <fullName evidence="3">Uncharacterized protein</fullName>
    </submittedName>
</protein>
<gene>
    <name evidence="3" type="ORF">H4R20_003390</name>
</gene>
<comment type="caution">
    <text evidence="3">The sequence shown here is derived from an EMBL/GenBank/DDBJ whole genome shotgun (WGS) entry which is preliminary data.</text>
</comment>
<dbReference type="PANTHER" id="PTHR31121:SF6">
    <property type="entry name" value="ALPHA-1,2 MANNOSYLTRANSFERASE KTR1"/>
    <property type="match status" value="1"/>
</dbReference>
<dbReference type="InterPro" id="IPR002685">
    <property type="entry name" value="Glyco_trans_15"/>
</dbReference>
<dbReference type="InterPro" id="IPR029044">
    <property type="entry name" value="Nucleotide-diphossugar_trans"/>
</dbReference>
<dbReference type="GO" id="GO:0000026">
    <property type="term" value="F:alpha-1,2-mannosyltransferase activity"/>
    <property type="evidence" value="ECO:0007669"/>
    <property type="project" value="TreeGrafter"/>
</dbReference>
<proteinExistence type="inferred from homology"/>
<sequence>MFSSRRVVAAAKFLGILAVLALLMHTGATLFSTRYNTNGQGIFDMWGDSLATNRDYGGGAEGLGEYSPQGVKPVKAAFVAMVRNSDLYGMRKTIQEIESRWNHKYNYPYIFLNDKPFTDKFKQGVKDLTKADVRFGQLEPDTWGYPPWIDQKKAQVERETSTYIKGRSESYRFMCRFQSGFLHRHPLLRDLEFYWRLEPDVHYFCNIDYDPFLYMKNNGLKYGWNIAPTEYEPTVRTLWNTTLQFMDRYPELIPKESMIDWVRDNKGAYTRCHFWSNFEIVDLSFYRSEQYSKFFDFLDHSGGFFYERWGDAPVHSLAVSIFLKKSQVHYFDDIGYYHPAMAHCPDGSKERG</sequence>
<evidence type="ECO:0000256" key="1">
    <source>
        <dbReference type="ARBA" id="ARBA00007677"/>
    </source>
</evidence>
<dbReference type="FunFam" id="3.90.550.10:FF:000051">
    <property type="entry name" value="Alpha-1,2-mannosyltransferase (Ktr4)"/>
    <property type="match status" value="1"/>
</dbReference>
<dbReference type="OrthoDB" id="439943at2759"/>
<evidence type="ECO:0000313" key="3">
    <source>
        <dbReference type="EMBL" id="KAJ2802162.1"/>
    </source>
</evidence>
<evidence type="ECO:0000313" key="4">
    <source>
        <dbReference type="Proteomes" id="UP001140094"/>
    </source>
</evidence>
<dbReference type="GO" id="GO:0005794">
    <property type="term" value="C:Golgi apparatus"/>
    <property type="evidence" value="ECO:0007669"/>
    <property type="project" value="TreeGrafter"/>
</dbReference>
<dbReference type="SUPFAM" id="SSF53448">
    <property type="entry name" value="Nucleotide-diphospho-sugar transferases"/>
    <property type="match status" value="1"/>
</dbReference>
<keyword evidence="2" id="KW-0808">Transferase</keyword>
<dbReference type="GO" id="GO:0006487">
    <property type="term" value="P:protein N-linked glycosylation"/>
    <property type="evidence" value="ECO:0007669"/>
    <property type="project" value="TreeGrafter"/>
</dbReference>
<reference evidence="3" key="1">
    <citation type="submission" date="2022-07" db="EMBL/GenBank/DDBJ databases">
        <title>Phylogenomic reconstructions and comparative analyses of Kickxellomycotina fungi.</title>
        <authorList>
            <person name="Reynolds N.K."/>
            <person name="Stajich J.E."/>
            <person name="Barry K."/>
            <person name="Grigoriev I.V."/>
            <person name="Crous P."/>
            <person name="Smith M.E."/>
        </authorList>
    </citation>
    <scope>NUCLEOTIDE SEQUENCE</scope>
    <source>
        <strain evidence="3">NRRL 1565</strain>
    </source>
</reference>
<accession>A0A9W8HVQ6</accession>
<dbReference type="Pfam" id="PF01793">
    <property type="entry name" value="Glyco_transf_15"/>
    <property type="match status" value="1"/>
</dbReference>
<dbReference type="Proteomes" id="UP001140094">
    <property type="component" value="Unassembled WGS sequence"/>
</dbReference>
<organism evidence="3 4">
    <name type="scientific">Coemansia guatemalensis</name>
    <dbReference type="NCBI Taxonomy" id="2761395"/>
    <lineage>
        <taxon>Eukaryota</taxon>
        <taxon>Fungi</taxon>
        <taxon>Fungi incertae sedis</taxon>
        <taxon>Zoopagomycota</taxon>
        <taxon>Kickxellomycotina</taxon>
        <taxon>Kickxellomycetes</taxon>
        <taxon>Kickxellales</taxon>
        <taxon>Kickxellaceae</taxon>
        <taxon>Coemansia</taxon>
    </lineage>
</organism>
<name>A0A9W8HVQ6_9FUNG</name>
<dbReference type="EMBL" id="JANBUO010000699">
    <property type="protein sequence ID" value="KAJ2802162.1"/>
    <property type="molecule type" value="Genomic_DNA"/>
</dbReference>